<dbReference type="EMBL" id="CP039396">
    <property type="protein sequence ID" value="QCD43030.1"/>
    <property type="molecule type" value="Genomic_DNA"/>
</dbReference>
<dbReference type="AlphaFoldDB" id="A0A4P7W647"/>
<evidence type="ECO:0000256" key="4">
    <source>
        <dbReference type="ARBA" id="ARBA00022692"/>
    </source>
</evidence>
<dbReference type="KEGG" id="ddb:E7747_12485"/>
<feature type="transmembrane region" description="Helical" evidence="7">
    <location>
        <begin position="420"/>
        <end position="436"/>
    </location>
</feature>
<evidence type="ECO:0000313" key="9">
    <source>
        <dbReference type="Proteomes" id="UP000297149"/>
    </source>
</evidence>
<dbReference type="CDD" id="cd13127">
    <property type="entry name" value="MATE_tuaB_like"/>
    <property type="match status" value="1"/>
</dbReference>
<feature type="transmembrane region" description="Helical" evidence="7">
    <location>
        <begin position="81"/>
        <end position="104"/>
    </location>
</feature>
<gene>
    <name evidence="8" type="ORF">E7747_12485</name>
</gene>
<feature type="transmembrane region" description="Helical" evidence="7">
    <location>
        <begin position="119"/>
        <end position="138"/>
    </location>
</feature>
<dbReference type="PANTHER" id="PTHR30250">
    <property type="entry name" value="PST FAMILY PREDICTED COLANIC ACID TRANSPORTER"/>
    <property type="match status" value="1"/>
</dbReference>
<protein>
    <submittedName>
        <fullName evidence="8">Lipopolysaccharide biosynthesis protein</fullName>
    </submittedName>
</protein>
<comment type="subcellular location">
    <subcellularLocation>
        <location evidence="1">Cell membrane</location>
        <topology evidence="1">Multi-pass membrane protein</topology>
    </subcellularLocation>
</comment>
<feature type="transmembrane region" description="Helical" evidence="7">
    <location>
        <begin position="355"/>
        <end position="375"/>
    </location>
</feature>
<feature type="transmembrane region" description="Helical" evidence="7">
    <location>
        <begin position="324"/>
        <end position="343"/>
    </location>
</feature>
<feature type="transmembrane region" description="Helical" evidence="7">
    <location>
        <begin position="381"/>
        <end position="400"/>
    </location>
</feature>
<keyword evidence="4 7" id="KW-0812">Transmembrane</keyword>
<feature type="transmembrane region" description="Helical" evidence="7">
    <location>
        <begin position="172"/>
        <end position="192"/>
    </location>
</feature>
<name>A0A4P7W647_9BACT</name>
<dbReference type="Pfam" id="PF13440">
    <property type="entry name" value="Polysacc_synt_3"/>
    <property type="match status" value="1"/>
</dbReference>
<feature type="transmembrane region" description="Helical" evidence="7">
    <location>
        <begin position="45"/>
        <end position="69"/>
    </location>
</feature>
<evidence type="ECO:0000256" key="5">
    <source>
        <dbReference type="ARBA" id="ARBA00022989"/>
    </source>
</evidence>
<organism evidence="8 9">
    <name type="scientific">Duncaniella dubosii</name>
    <dbReference type="NCBI Taxonomy" id="2518971"/>
    <lineage>
        <taxon>Bacteria</taxon>
        <taxon>Pseudomonadati</taxon>
        <taxon>Bacteroidota</taxon>
        <taxon>Bacteroidia</taxon>
        <taxon>Bacteroidales</taxon>
        <taxon>Muribaculaceae</taxon>
        <taxon>Duncaniella</taxon>
    </lineage>
</organism>
<evidence type="ECO:0000256" key="3">
    <source>
        <dbReference type="ARBA" id="ARBA00022475"/>
    </source>
</evidence>
<proteinExistence type="inferred from homology"/>
<evidence type="ECO:0000256" key="1">
    <source>
        <dbReference type="ARBA" id="ARBA00004651"/>
    </source>
</evidence>
<sequence length="483" mass="54810">MAESLKNRTVNGVVWSAIDRFSALGIQIVCSLIIAHLLTPEDFGILGMITVFSAIGLVIIDSGFGLALIRRNDVTELDYSSVFYLNLFLAIICYSVLYCLSPLIADFYNLEPLTQICRVTFWVLPINAFGLIQNTILLKKIDFKTIAIASLASSLFSGIIGIILAYNIRNVWALVIQNISMYGLRSIILWCVGHWKPMLRFSITSIKSMWSYSMNLLGFGLISSLTQNIYPLVIGKFYNATQLGFYSQADRLQKLPATSITEVIQRVCFPVLSEVKEDIPRMREAYRKIIMTTFFIVFPMMILLIGIANELIMLLLGPQWSESILYFQILCIVGALYPLHSINLNILNVVGKSRLSLVLEVARKVILILLIIIAIKYDMIILVLAQVVYSIIVLFLNMYYSGREIDYGIIQQFRDISPTILLSLISLGLISLFIYIPYQHEFVLLVIKCLTFIISFFMLNRIFKTQSYSFAIPILANLIKQIR</sequence>
<accession>A0A4P7W647</accession>
<evidence type="ECO:0000256" key="6">
    <source>
        <dbReference type="ARBA" id="ARBA00023136"/>
    </source>
</evidence>
<dbReference type="InterPro" id="IPR050833">
    <property type="entry name" value="Poly_Biosynth_Transport"/>
</dbReference>
<keyword evidence="6 7" id="KW-0472">Membrane</keyword>
<evidence type="ECO:0000256" key="2">
    <source>
        <dbReference type="ARBA" id="ARBA00007430"/>
    </source>
</evidence>
<feature type="transmembrane region" description="Helical" evidence="7">
    <location>
        <begin position="442"/>
        <end position="459"/>
    </location>
</feature>
<reference evidence="9" key="1">
    <citation type="submission" date="2019-02" db="EMBL/GenBank/DDBJ databases">
        <title>Isolation and identification of novel species under the genus Muribaculum.</title>
        <authorList>
            <person name="Miyake S."/>
            <person name="Ding Y."/>
            <person name="Low A."/>
            <person name="Soh M."/>
            <person name="Seedorf H."/>
        </authorList>
    </citation>
    <scope>NUCLEOTIDE SEQUENCE [LARGE SCALE GENOMIC DNA]</scope>
    <source>
        <strain evidence="9">H5</strain>
    </source>
</reference>
<feature type="transmembrane region" description="Helical" evidence="7">
    <location>
        <begin position="21"/>
        <end position="39"/>
    </location>
</feature>
<evidence type="ECO:0000313" key="8">
    <source>
        <dbReference type="EMBL" id="QCD43030.1"/>
    </source>
</evidence>
<evidence type="ECO:0000256" key="7">
    <source>
        <dbReference type="SAM" id="Phobius"/>
    </source>
</evidence>
<comment type="similarity">
    <text evidence="2">Belongs to the polysaccharide synthase family.</text>
</comment>
<dbReference type="GO" id="GO:0005886">
    <property type="term" value="C:plasma membrane"/>
    <property type="evidence" value="ECO:0007669"/>
    <property type="project" value="UniProtKB-SubCell"/>
</dbReference>
<dbReference type="RefSeq" id="WP_136416305.1">
    <property type="nucleotide sequence ID" value="NZ_CAXHQF010000131.1"/>
</dbReference>
<keyword evidence="9" id="KW-1185">Reference proteome</keyword>
<dbReference type="PANTHER" id="PTHR30250:SF10">
    <property type="entry name" value="LIPOPOLYSACCHARIDE BIOSYNTHESIS PROTEIN WZXC"/>
    <property type="match status" value="1"/>
</dbReference>
<keyword evidence="5 7" id="KW-1133">Transmembrane helix</keyword>
<keyword evidence="3" id="KW-1003">Cell membrane</keyword>
<feature type="transmembrane region" description="Helical" evidence="7">
    <location>
        <begin position="145"/>
        <end position="166"/>
    </location>
</feature>
<feature type="transmembrane region" description="Helical" evidence="7">
    <location>
        <begin position="289"/>
        <end position="312"/>
    </location>
</feature>
<dbReference type="Proteomes" id="UP000297149">
    <property type="component" value="Chromosome"/>
</dbReference>